<protein>
    <recommendedName>
        <fullName evidence="1">BTB domain-containing protein</fullName>
    </recommendedName>
</protein>
<evidence type="ECO:0000313" key="3">
    <source>
        <dbReference type="Proteomes" id="UP000054279"/>
    </source>
</evidence>
<gene>
    <name evidence="2" type="ORF">M422DRAFT_51824</name>
</gene>
<dbReference type="InterPro" id="IPR000210">
    <property type="entry name" value="BTB/POZ_dom"/>
</dbReference>
<name>A0A0C9UIP4_SPHS4</name>
<dbReference type="PANTHER" id="PTHR22744:SF17">
    <property type="entry name" value="BTB DOMAIN-CONTAINING PROTEIN"/>
    <property type="match status" value="1"/>
</dbReference>
<dbReference type="PROSITE" id="PS50097">
    <property type="entry name" value="BTB"/>
    <property type="match status" value="1"/>
</dbReference>
<dbReference type="Gene3D" id="3.30.710.10">
    <property type="entry name" value="Potassium Channel Kv1.1, Chain A"/>
    <property type="match status" value="1"/>
</dbReference>
<reference evidence="2 3" key="1">
    <citation type="submission" date="2014-06" db="EMBL/GenBank/DDBJ databases">
        <title>Evolutionary Origins and Diversification of the Mycorrhizal Mutualists.</title>
        <authorList>
            <consortium name="DOE Joint Genome Institute"/>
            <consortium name="Mycorrhizal Genomics Consortium"/>
            <person name="Kohler A."/>
            <person name="Kuo A."/>
            <person name="Nagy L.G."/>
            <person name="Floudas D."/>
            <person name="Copeland A."/>
            <person name="Barry K.W."/>
            <person name="Cichocki N."/>
            <person name="Veneault-Fourrey C."/>
            <person name="LaButti K."/>
            <person name="Lindquist E.A."/>
            <person name="Lipzen A."/>
            <person name="Lundell T."/>
            <person name="Morin E."/>
            <person name="Murat C."/>
            <person name="Riley R."/>
            <person name="Ohm R."/>
            <person name="Sun H."/>
            <person name="Tunlid A."/>
            <person name="Henrissat B."/>
            <person name="Grigoriev I.V."/>
            <person name="Hibbett D.S."/>
            <person name="Martin F."/>
        </authorList>
    </citation>
    <scope>NUCLEOTIDE SEQUENCE [LARGE SCALE GENOMIC DNA]</scope>
    <source>
        <strain evidence="2 3">SS14</strain>
    </source>
</reference>
<dbReference type="OrthoDB" id="2593747at2759"/>
<dbReference type="CDD" id="cd18186">
    <property type="entry name" value="BTB_POZ_ZBTB_KLHL-like"/>
    <property type="match status" value="1"/>
</dbReference>
<dbReference type="SMART" id="SM00225">
    <property type="entry name" value="BTB"/>
    <property type="match status" value="1"/>
</dbReference>
<evidence type="ECO:0000259" key="1">
    <source>
        <dbReference type="PROSITE" id="PS50097"/>
    </source>
</evidence>
<sequence length="341" mass="38567">MFSAVNQTQFDLVDLSSIHLSTHYLVMTTAEPHNSGIHDTEWYREDGDIIFLVENVLFKISSWLLSTNSPIFHTLFTLPQNDGSQRLVGGAMSGTEVVVRTERPLEGTADSNPIVLPGITAEDFGYLMDILYNGQFKPPPYPLEQLIAVLSLGSRFDMSKAKDWAIYHLSTRVDVHPAQMLELAQSYNVDKWVEPAFRSLVQHRLSSLDTGNTMRLGLRRFAGLAKLKELISNAKLSLAFGGKQFFTSNTFCQDSNQCRRSWETIYWIRVSSKILHPDKPVSLEEIPSLVTSWTDHPGVCNLCYETSSQKVSSLPKETFHEEERLIRIAVNKILDLQKALM</sequence>
<keyword evidence="3" id="KW-1185">Reference proteome</keyword>
<evidence type="ECO:0000313" key="2">
    <source>
        <dbReference type="EMBL" id="KIJ34739.1"/>
    </source>
</evidence>
<dbReference type="Proteomes" id="UP000054279">
    <property type="component" value="Unassembled WGS sequence"/>
</dbReference>
<accession>A0A0C9UIP4</accession>
<dbReference type="HOGENOM" id="CLU_047592_4_2_1"/>
<feature type="domain" description="BTB" evidence="1">
    <location>
        <begin position="47"/>
        <end position="140"/>
    </location>
</feature>
<dbReference type="AlphaFoldDB" id="A0A0C9UIP4"/>
<dbReference type="InterPro" id="IPR011333">
    <property type="entry name" value="SKP1/BTB/POZ_sf"/>
</dbReference>
<proteinExistence type="predicted"/>
<dbReference type="EMBL" id="KN837196">
    <property type="protein sequence ID" value="KIJ34739.1"/>
    <property type="molecule type" value="Genomic_DNA"/>
</dbReference>
<dbReference type="PANTHER" id="PTHR22744">
    <property type="entry name" value="HELIX LOOP HELIX PROTEIN 21-RELATED"/>
    <property type="match status" value="1"/>
</dbReference>
<organism evidence="2 3">
    <name type="scientific">Sphaerobolus stellatus (strain SS14)</name>
    <dbReference type="NCBI Taxonomy" id="990650"/>
    <lineage>
        <taxon>Eukaryota</taxon>
        <taxon>Fungi</taxon>
        <taxon>Dikarya</taxon>
        <taxon>Basidiomycota</taxon>
        <taxon>Agaricomycotina</taxon>
        <taxon>Agaricomycetes</taxon>
        <taxon>Phallomycetidae</taxon>
        <taxon>Geastrales</taxon>
        <taxon>Sphaerobolaceae</taxon>
        <taxon>Sphaerobolus</taxon>
    </lineage>
</organism>
<dbReference type="SUPFAM" id="SSF54695">
    <property type="entry name" value="POZ domain"/>
    <property type="match status" value="1"/>
</dbReference>